<dbReference type="RefSeq" id="WP_207975670.1">
    <property type="nucleotide sequence ID" value="NZ_JAGDEL010000003.1"/>
</dbReference>
<dbReference type="EMBL" id="JAGDEL010000003">
    <property type="protein sequence ID" value="MBO1511019.1"/>
    <property type="molecule type" value="Genomic_DNA"/>
</dbReference>
<proteinExistence type="predicted"/>
<name>A0ABS3MYE2_9BACI</name>
<reference evidence="1 2" key="1">
    <citation type="submission" date="2021-03" db="EMBL/GenBank/DDBJ databases">
        <title>Whole genome sequence of Metabacillus bambusae BG109.</title>
        <authorList>
            <person name="Jeong J.W."/>
        </authorList>
    </citation>
    <scope>NUCLEOTIDE SEQUENCE [LARGE SCALE GENOMIC DNA]</scope>
    <source>
        <strain evidence="1 2">BG109</strain>
    </source>
</reference>
<gene>
    <name evidence="1" type="ORF">I7822_04870</name>
</gene>
<dbReference type="Proteomes" id="UP000663981">
    <property type="component" value="Unassembled WGS sequence"/>
</dbReference>
<keyword evidence="2" id="KW-1185">Reference proteome</keyword>
<comment type="caution">
    <text evidence="1">The sequence shown here is derived from an EMBL/GenBank/DDBJ whole genome shotgun (WGS) entry which is preliminary data.</text>
</comment>
<evidence type="ECO:0000313" key="1">
    <source>
        <dbReference type="EMBL" id="MBO1511019.1"/>
    </source>
</evidence>
<evidence type="ECO:0000313" key="2">
    <source>
        <dbReference type="Proteomes" id="UP000663981"/>
    </source>
</evidence>
<accession>A0ABS3MYE2</accession>
<protein>
    <submittedName>
        <fullName evidence="1">Uncharacterized protein</fullName>
    </submittedName>
</protein>
<organism evidence="1 2">
    <name type="scientific">Metabacillus bambusae</name>
    <dbReference type="NCBI Taxonomy" id="2795218"/>
    <lineage>
        <taxon>Bacteria</taxon>
        <taxon>Bacillati</taxon>
        <taxon>Bacillota</taxon>
        <taxon>Bacilli</taxon>
        <taxon>Bacillales</taxon>
        <taxon>Bacillaceae</taxon>
        <taxon>Metabacillus</taxon>
    </lineage>
</organism>
<sequence>MKHIMEIMKVSSMKSINPILIKFLYRSAVSKLSDQKREIYQFIESKENQLEEISFNEMQFIQLMSERSPYKAAADHFSLDITSIKEVMDEAHAEIDQVIKERCNRIKWIDYSDTMRNKQGRKDNQWSFIFVS</sequence>